<dbReference type="OrthoDB" id="1350910at2"/>
<dbReference type="Proteomes" id="UP000190339">
    <property type="component" value="Unassembled WGS sequence"/>
</dbReference>
<dbReference type="PROSITE" id="PS51257">
    <property type="entry name" value="PROKAR_LIPOPROTEIN"/>
    <property type="match status" value="1"/>
</dbReference>
<dbReference type="EMBL" id="FUYL01000005">
    <property type="protein sequence ID" value="SKB50851.1"/>
    <property type="molecule type" value="Genomic_DNA"/>
</dbReference>
<reference evidence="2" key="1">
    <citation type="submission" date="2017-02" db="EMBL/GenBank/DDBJ databases">
        <authorList>
            <person name="Varghese N."/>
            <person name="Submissions S."/>
        </authorList>
    </citation>
    <scope>NUCLEOTIDE SEQUENCE [LARGE SCALE GENOMIC DNA]</scope>
    <source>
        <strain evidence="2">DSM 23546</strain>
    </source>
</reference>
<dbReference type="AlphaFoldDB" id="A0A1T5BUP5"/>
<organism evidence="1 2">
    <name type="scientific">Maribacter arcticus</name>
    <dbReference type="NCBI Taxonomy" id="561365"/>
    <lineage>
        <taxon>Bacteria</taxon>
        <taxon>Pseudomonadati</taxon>
        <taxon>Bacteroidota</taxon>
        <taxon>Flavobacteriia</taxon>
        <taxon>Flavobacteriales</taxon>
        <taxon>Flavobacteriaceae</taxon>
        <taxon>Maribacter</taxon>
    </lineage>
</organism>
<gene>
    <name evidence="1" type="ORF">SAMN05660866_01814</name>
</gene>
<proteinExistence type="predicted"/>
<evidence type="ECO:0008006" key="3">
    <source>
        <dbReference type="Google" id="ProtNLM"/>
    </source>
</evidence>
<dbReference type="STRING" id="561365.SAMN05660866_01814"/>
<keyword evidence="2" id="KW-1185">Reference proteome</keyword>
<dbReference type="RefSeq" id="WP_079512285.1">
    <property type="nucleotide sequence ID" value="NZ_FUYL01000005.1"/>
</dbReference>
<protein>
    <recommendedName>
        <fullName evidence="3">Lipoprotein</fullName>
    </recommendedName>
</protein>
<name>A0A1T5BUP5_9FLAO</name>
<accession>A0A1T5BUP5</accession>
<sequence length="170" mass="19934">MCAKFKLISNIFLILIFFVSCGSKEKKLQENSSRIILTAKVIEDDKFQLFYIDSANGKYNERDVVSVNVEGSQDFQSIVFKLPLKALPKQFRIDIGENKIESPVEIDTLKIVFGSKKLVMNNMTFNRFFKHNVYIEENEHGIYSRRIINKKYDPFFSSTKFLKKHLELKF</sequence>
<evidence type="ECO:0000313" key="2">
    <source>
        <dbReference type="Proteomes" id="UP000190339"/>
    </source>
</evidence>
<evidence type="ECO:0000313" key="1">
    <source>
        <dbReference type="EMBL" id="SKB50851.1"/>
    </source>
</evidence>